<keyword evidence="3" id="KW-1185">Reference proteome</keyword>
<accession>A0AAV6KH61</accession>
<feature type="chain" id="PRO_5043809302" description="Transmembrane protein" evidence="1">
    <location>
        <begin position="27"/>
        <end position="58"/>
    </location>
</feature>
<evidence type="ECO:0000313" key="2">
    <source>
        <dbReference type="EMBL" id="KAG5551873.1"/>
    </source>
</evidence>
<name>A0AAV6KH61_9ERIC</name>
<evidence type="ECO:0000313" key="3">
    <source>
        <dbReference type="Proteomes" id="UP000823749"/>
    </source>
</evidence>
<evidence type="ECO:0008006" key="4">
    <source>
        <dbReference type="Google" id="ProtNLM"/>
    </source>
</evidence>
<protein>
    <recommendedName>
        <fullName evidence="4">Transmembrane protein</fullName>
    </recommendedName>
</protein>
<dbReference type="Proteomes" id="UP000823749">
    <property type="component" value="Chromosome 4"/>
</dbReference>
<comment type="caution">
    <text evidence="2">The sequence shown here is derived from an EMBL/GenBank/DDBJ whole genome shotgun (WGS) entry which is preliminary data.</text>
</comment>
<reference evidence="2" key="1">
    <citation type="submission" date="2020-08" db="EMBL/GenBank/DDBJ databases">
        <title>Plant Genome Project.</title>
        <authorList>
            <person name="Zhang R.-G."/>
        </authorList>
    </citation>
    <scope>NUCLEOTIDE SEQUENCE</scope>
    <source>
        <strain evidence="2">WSP0</strain>
        <tissue evidence="2">Leaf</tissue>
    </source>
</reference>
<sequence length="58" mass="6236">MFPTKVCFVVFIVLALLLHSIPLLTGAEVLHANCMKGRRLLQNGHVESSNSGGHGQGH</sequence>
<organism evidence="2 3">
    <name type="scientific">Rhododendron griersonianum</name>
    <dbReference type="NCBI Taxonomy" id="479676"/>
    <lineage>
        <taxon>Eukaryota</taxon>
        <taxon>Viridiplantae</taxon>
        <taxon>Streptophyta</taxon>
        <taxon>Embryophyta</taxon>
        <taxon>Tracheophyta</taxon>
        <taxon>Spermatophyta</taxon>
        <taxon>Magnoliopsida</taxon>
        <taxon>eudicotyledons</taxon>
        <taxon>Gunneridae</taxon>
        <taxon>Pentapetalae</taxon>
        <taxon>asterids</taxon>
        <taxon>Ericales</taxon>
        <taxon>Ericaceae</taxon>
        <taxon>Ericoideae</taxon>
        <taxon>Rhodoreae</taxon>
        <taxon>Rhododendron</taxon>
    </lineage>
</organism>
<feature type="signal peptide" evidence="1">
    <location>
        <begin position="1"/>
        <end position="26"/>
    </location>
</feature>
<dbReference type="EMBL" id="JACTNZ010000004">
    <property type="protein sequence ID" value="KAG5551873.1"/>
    <property type="molecule type" value="Genomic_DNA"/>
</dbReference>
<keyword evidence="1" id="KW-0732">Signal</keyword>
<dbReference type="AlphaFoldDB" id="A0AAV6KH61"/>
<proteinExistence type="predicted"/>
<evidence type="ECO:0000256" key="1">
    <source>
        <dbReference type="SAM" id="SignalP"/>
    </source>
</evidence>
<gene>
    <name evidence="2" type="ORF">RHGRI_010097</name>
</gene>